<protein>
    <recommendedName>
        <fullName evidence="2">Thioesterase domain-containing protein</fullName>
    </recommendedName>
</protein>
<dbReference type="SUPFAM" id="SSF54637">
    <property type="entry name" value="Thioesterase/thiol ester dehydrase-isomerase"/>
    <property type="match status" value="1"/>
</dbReference>
<reference evidence="1" key="1">
    <citation type="submission" date="2018-05" db="EMBL/GenBank/DDBJ databases">
        <authorList>
            <person name="Lanie J.A."/>
            <person name="Ng W.-L."/>
            <person name="Kazmierczak K.M."/>
            <person name="Andrzejewski T.M."/>
            <person name="Davidsen T.M."/>
            <person name="Wayne K.J."/>
            <person name="Tettelin H."/>
            <person name="Glass J.I."/>
            <person name="Rusch D."/>
            <person name="Podicherti R."/>
            <person name="Tsui H.-C.T."/>
            <person name="Winkler M.E."/>
        </authorList>
    </citation>
    <scope>NUCLEOTIDE SEQUENCE</scope>
</reference>
<dbReference type="EMBL" id="UINC01002454">
    <property type="protein sequence ID" value="SUZ96853.1"/>
    <property type="molecule type" value="Genomic_DNA"/>
</dbReference>
<accession>A0A381S6S5</accession>
<dbReference type="InterPro" id="IPR029069">
    <property type="entry name" value="HotDog_dom_sf"/>
</dbReference>
<evidence type="ECO:0000313" key="1">
    <source>
        <dbReference type="EMBL" id="SUZ96853.1"/>
    </source>
</evidence>
<dbReference type="AlphaFoldDB" id="A0A381S6S5"/>
<dbReference type="Pfam" id="PF13279">
    <property type="entry name" value="4HBT_2"/>
    <property type="match status" value="1"/>
</dbReference>
<name>A0A381S6S5_9ZZZZ</name>
<gene>
    <name evidence="1" type="ORF">METZ01_LOCUS49707</name>
</gene>
<sequence>MAESTDLKPLELPTLTVLPEWIDYNGHMNVAYYVLAFDHGVDAFMEFIGISPSYIEQRRASTFTLEMHVSYIRELRLGDPLRLNCQLLDFDTKRVHYFLHMHHAEDDYLAAVSEQIMVHVDLETRRSSEFPDDVRLTLKSLMNAHRHLPLPEQSGSVIGIRRK</sequence>
<dbReference type="InterPro" id="IPR050563">
    <property type="entry name" value="4-hydroxybenzoyl-CoA_TE"/>
</dbReference>
<dbReference type="Gene3D" id="3.10.129.10">
    <property type="entry name" value="Hotdog Thioesterase"/>
    <property type="match status" value="1"/>
</dbReference>
<organism evidence="1">
    <name type="scientific">marine metagenome</name>
    <dbReference type="NCBI Taxonomy" id="408172"/>
    <lineage>
        <taxon>unclassified sequences</taxon>
        <taxon>metagenomes</taxon>
        <taxon>ecological metagenomes</taxon>
    </lineage>
</organism>
<proteinExistence type="predicted"/>
<dbReference type="GO" id="GO:0047617">
    <property type="term" value="F:fatty acyl-CoA hydrolase activity"/>
    <property type="evidence" value="ECO:0007669"/>
    <property type="project" value="TreeGrafter"/>
</dbReference>
<dbReference type="PANTHER" id="PTHR31793">
    <property type="entry name" value="4-HYDROXYBENZOYL-COA THIOESTERASE FAMILY MEMBER"/>
    <property type="match status" value="1"/>
</dbReference>
<dbReference type="CDD" id="cd00586">
    <property type="entry name" value="4HBT"/>
    <property type="match status" value="1"/>
</dbReference>
<dbReference type="PANTHER" id="PTHR31793:SF2">
    <property type="entry name" value="BLR1345 PROTEIN"/>
    <property type="match status" value="1"/>
</dbReference>
<evidence type="ECO:0008006" key="2">
    <source>
        <dbReference type="Google" id="ProtNLM"/>
    </source>
</evidence>